<evidence type="ECO:0000313" key="3">
    <source>
        <dbReference type="EMBL" id="GAA2381595.1"/>
    </source>
</evidence>
<sequence>MRTRTFTLYIAATPEQVWHALTDPALTRRYYLGLAVDSTWDEGAPIVFRTDQGPVADALFGEILHAAPARHLIHNLLTGVGPERDPHCWLTWTLTPADVHLTRVTLTCDDVDRADDPERDDAWSRIVSGLKTVLETGAPLPSGSD</sequence>
<comment type="caution">
    <text evidence="3">The sequence shown here is derived from an EMBL/GenBank/DDBJ whole genome shotgun (WGS) entry which is preliminary data.</text>
</comment>
<proteinExistence type="inferred from homology"/>
<name>A0ABP5UIT2_9ACTN</name>
<dbReference type="EMBL" id="BAAARV010000088">
    <property type="protein sequence ID" value="GAA2381595.1"/>
    <property type="molecule type" value="Genomic_DNA"/>
</dbReference>
<dbReference type="InterPro" id="IPR023393">
    <property type="entry name" value="START-like_dom_sf"/>
</dbReference>
<gene>
    <name evidence="3" type="ORF">GCM10010170_089420</name>
</gene>
<protein>
    <recommendedName>
        <fullName evidence="2">Activator of Hsp90 ATPase homologue 1/2-like C-terminal domain-containing protein</fullName>
    </recommendedName>
</protein>
<organism evidence="3 4">
    <name type="scientific">Dactylosporangium salmoneum</name>
    <dbReference type="NCBI Taxonomy" id="53361"/>
    <lineage>
        <taxon>Bacteria</taxon>
        <taxon>Bacillati</taxon>
        <taxon>Actinomycetota</taxon>
        <taxon>Actinomycetes</taxon>
        <taxon>Micromonosporales</taxon>
        <taxon>Micromonosporaceae</taxon>
        <taxon>Dactylosporangium</taxon>
    </lineage>
</organism>
<dbReference type="Gene3D" id="3.30.530.20">
    <property type="match status" value="1"/>
</dbReference>
<dbReference type="Proteomes" id="UP001501444">
    <property type="component" value="Unassembled WGS sequence"/>
</dbReference>
<dbReference type="SUPFAM" id="SSF55961">
    <property type="entry name" value="Bet v1-like"/>
    <property type="match status" value="1"/>
</dbReference>
<evidence type="ECO:0000313" key="4">
    <source>
        <dbReference type="Proteomes" id="UP001501444"/>
    </source>
</evidence>
<feature type="domain" description="Activator of Hsp90 ATPase homologue 1/2-like C-terminal" evidence="2">
    <location>
        <begin position="12"/>
        <end position="135"/>
    </location>
</feature>
<dbReference type="RefSeq" id="WP_344618748.1">
    <property type="nucleotide sequence ID" value="NZ_BAAARV010000088.1"/>
</dbReference>
<keyword evidence="4" id="KW-1185">Reference proteome</keyword>
<evidence type="ECO:0000256" key="1">
    <source>
        <dbReference type="ARBA" id="ARBA00006817"/>
    </source>
</evidence>
<dbReference type="Pfam" id="PF08327">
    <property type="entry name" value="AHSA1"/>
    <property type="match status" value="1"/>
</dbReference>
<evidence type="ECO:0000259" key="2">
    <source>
        <dbReference type="Pfam" id="PF08327"/>
    </source>
</evidence>
<comment type="similarity">
    <text evidence="1">Belongs to the AHA1 family.</text>
</comment>
<accession>A0ABP5UIT2</accession>
<reference evidence="4" key="1">
    <citation type="journal article" date="2019" name="Int. J. Syst. Evol. Microbiol.">
        <title>The Global Catalogue of Microorganisms (GCM) 10K type strain sequencing project: providing services to taxonomists for standard genome sequencing and annotation.</title>
        <authorList>
            <consortium name="The Broad Institute Genomics Platform"/>
            <consortium name="The Broad Institute Genome Sequencing Center for Infectious Disease"/>
            <person name="Wu L."/>
            <person name="Ma J."/>
        </authorList>
    </citation>
    <scope>NUCLEOTIDE SEQUENCE [LARGE SCALE GENOMIC DNA]</scope>
    <source>
        <strain evidence="4">JCM 3272</strain>
    </source>
</reference>
<dbReference type="InterPro" id="IPR013538">
    <property type="entry name" value="ASHA1/2-like_C"/>
</dbReference>